<evidence type="ECO:0000256" key="1">
    <source>
        <dbReference type="ARBA" id="ARBA00006738"/>
    </source>
</evidence>
<dbReference type="RefSeq" id="WP_187782924.1">
    <property type="nucleotide sequence ID" value="NZ_JACTVA010000003.1"/>
</dbReference>
<reference evidence="3 4" key="1">
    <citation type="journal article" date="2013" name="Int. J. Syst. Evol. Microbiol.">
        <title>Roseomonas aerophila sp. nov., isolated from air.</title>
        <authorList>
            <person name="Kim S.J."/>
            <person name="Weon H.Y."/>
            <person name="Ahn J.H."/>
            <person name="Hong S.B."/>
            <person name="Seok S.J."/>
            <person name="Whang K.S."/>
            <person name="Kwon S.W."/>
        </authorList>
    </citation>
    <scope>NUCLEOTIDE SEQUENCE [LARGE SCALE GENOMIC DNA]</scope>
    <source>
        <strain evidence="3 4">NBRC 108923</strain>
    </source>
</reference>
<dbReference type="EMBL" id="JACTVA010000003">
    <property type="protein sequence ID" value="MBC9205747.1"/>
    <property type="molecule type" value="Genomic_DNA"/>
</dbReference>
<protein>
    <recommendedName>
        <fullName evidence="2">UPF0102 protein IBL26_02785</fullName>
    </recommendedName>
</protein>
<dbReference type="InterPro" id="IPR011335">
    <property type="entry name" value="Restrct_endonuc-II-like"/>
</dbReference>
<gene>
    <name evidence="3" type="ORF">IBL26_02785</name>
</gene>
<accession>A0ABR7RHW5</accession>
<name>A0ABR7RHW5_9PROT</name>
<dbReference type="PANTHER" id="PTHR34039">
    <property type="entry name" value="UPF0102 PROTEIN YRAN"/>
    <property type="match status" value="1"/>
</dbReference>
<comment type="similarity">
    <text evidence="1 2">Belongs to the UPF0102 family.</text>
</comment>
<sequence>MPRHAAFPPDATALRTAAEARGRFAEAKMAARLAEDGWQVLDQRVRTVAGEIDLIAEREGLLAFIEVKARASLSDAAYSLGRRQRQRLMAAAEIWLAGHPGHGEAGMRFDVLLLDAEGRMRRIADAFRLGD</sequence>
<evidence type="ECO:0000256" key="2">
    <source>
        <dbReference type="HAMAP-Rule" id="MF_00048"/>
    </source>
</evidence>
<dbReference type="InterPro" id="IPR011856">
    <property type="entry name" value="tRNA_endonuc-like_dom_sf"/>
</dbReference>
<dbReference type="PANTHER" id="PTHR34039:SF1">
    <property type="entry name" value="UPF0102 PROTEIN YRAN"/>
    <property type="match status" value="1"/>
</dbReference>
<keyword evidence="4" id="KW-1185">Reference proteome</keyword>
<comment type="caution">
    <text evidence="3">The sequence shown here is derived from an EMBL/GenBank/DDBJ whole genome shotgun (WGS) entry which is preliminary data.</text>
</comment>
<organism evidence="3 4">
    <name type="scientific">Teichococcus aerophilus</name>
    <dbReference type="NCBI Taxonomy" id="1224513"/>
    <lineage>
        <taxon>Bacteria</taxon>
        <taxon>Pseudomonadati</taxon>
        <taxon>Pseudomonadota</taxon>
        <taxon>Alphaproteobacteria</taxon>
        <taxon>Acetobacterales</taxon>
        <taxon>Roseomonadaceae</taxon>
        <taxon>Roseomonas</taxon>
    </lineage>
</organism>
<dbReference type="HAMAP" id="MF_00048">
    <property type="entry name" value="UPF0102"/>
    <property type="match status" value="1"/>
</dbReference>
<evidence type="ECO:0000313" key="4">
    <source>
        <dbReference type="Proteomes" id="UP000626026"/>
    </source>
</evidence>
<dbReference type="SUPFAM" id="SSF52980">
    <property type="entry name" value="Restriction endonuclease-like"/>
    <property type="match status" value="1"/>
</dbReference>
<proteinExistence type="inferred from homology"/>
<dbReference type="Pfam" id="PF02021">
    <property type="entry name" value="UPF0102"/>
    <property type="match status" value="1"/>
</dbReference>
<dbReference type="Proteomes" id="UP000626026">
    <property type="component" value="Unassembled WGS sequence"/>
</dbReference>
<dbReference type="InterPro" id="IPR003509">
    <property type="entry name" value="UPF0102_YraN-like"/>
</dbReference>
<dbReference type="Gene3D" id="3.40.1350.10">
    <property type="match status" value="1"/>
</dbReference>
<evidence type="ECO:0000313" key="3">
    <source>
        <dbReference type="EMBL" id="MBC9205747.1"/>
    </source>
</evidence>